<gene>
    <name evidence="1" type="ORF">MM415A05101_0005</name>
</gene>
<protein>
    <recommendedName>
        <fullName evidence="2">VRR-NUC domain-containing protein</fullName>
    </recommendedName>
</protein>
<evidence type="ECO:0000313" key="1">
    <source>
        <dbReference type="EMBL" id="QJA69075.1"/>
    </source>
</evidence>
<sequence>MPGERKNMKEKNLTTQFRTTLITECRKNNILGFYYKIPDTKGLGGMRPFDSFLLMHSKFFAFEFKVKNRKATKVQSYFLDLVKKCGGVSYMVDENNYKMIINKIISIAILIKRMGSKMLETK</sequence>
<reference evidence="1" key="1">
    <citation type="submission" date="2020-03" db="EMBL/GenBank/DDBJ databases">
        <title>The deep terrestrial virosphere.</title>
        <authorList>
            <person name="Holmfeldt K."/>
            <person name="Nilsson E."/>
            <person name="Simone D."/>
            <person name="Lopez-Fernandez M."/>
            <person name="Wu X."/>
            <person name="de Brujin I."/>
            <person name="Lundin D."/>
            <person name="Andersson A."/>
            <person name="Bertilsson S."/>
            <person name="Dopson M."/>
        </authorList>
    </citation>
    <scope>NUCLEOTIDE SEQUENCE</scope>
    <source>
        <strain evidence="1">MM415A05101</strain>
    </source>
</reference>
<dbReference type="EMBL" id="MT141675">
    <property type="protein sequence ID" value="QJA69075.1"/>
    <property type="molecule type" value="Genomic_DNA"/>
</dbReference>
<name>A0A6M3JIW7_9ZZZZ</name>
<evidence type="ECO:0008006" key="2">
    <source>
        <dbReference type="Google" id="ProtNLM"/>
    </source>
</evidence>
<proteinExistence type="predicted"/>
<accession>A0A6M3JIW7</accession>
<dbReference type="AlphaFoldDB" id="A0A6M3JIW7"/>
<organism evidence="1">
    <name type="scientific">viral metagenome</name>
    <dbReference type="NCBI Taxonomy" id="1070528"/>
    <lineage>
        <taxon>unclassified sequences</taxon>
        <taxon>metagenomes</taxon>
        <taxon>organismal metagenomes</taxon>
    </lineage>
</organism>